<dbReference type="EMBL" id="QKYT01000536">
    <property type="protein sequence ID" value="RIA83885.1"/>
    <property type="molecule type" value="Genomic_DNA"/>
</dbReference>
<accession>A0A397SI76</accession>
<sequence>MKLVNIILLSAFFIALFFGPIAATTPCIKTVFVSKTTTIPTTTTVTTTCATKGTTTTVTVTSPKISGKCTPSVLPCETGICSGPKCPPSCTITKCVKTTTIVKPGPCIKKY</sequence>
<keyword evidence="1" id="KW-0732">Signal</keyword>
<reference evidence="2 3" key="1">
    <citation type="submission" date="2018-06" db="EMBL/GenBank/DDBJ databases">
        <title>Comparative genomics reveals the genomic features of Rhizophagus irregularis, R. cerebriforme, R. diaphanum and Gigaspora rosea, and their symbiotic lifestyle signature.</title>
        <authorList>
            <person name="Morin E."/>
            <person name="San Clemente H."/>
            <person name="Chen E.C.H."/>
            <person name="De La Providencia I."/>
            <person name="Hainaut M."/>
            <person name="Kuo A."/>
            <person name="Kohler A."/>
            <person name="Murat C."/>
            <person name="Tang N."/>
            <person name="Roy S."/>
            <person name="Loubradou J."/>
            <person name="Henrissat B."/>
            <person name="Grigoriev I.V."/>
            <person name="Corradi N."/>
            <person name="Roux C."/>
            <person name="Martin F.M."/>
        </authorList>
    </citation>
    <scope>NUCLEOTIDE SEQUENCE [LARGE SCALE GENOMIC DNA]</scope>
    <source>
        <strain evidence="2 3">DAOM 227022</strain>
    </source>
</reference>
<evidence type="ECO:0000256" key="1">
    <source>
        <dbReference type="SAM" id="SignalP"/>
    </source>
</evidence>
<protein>
    <submittedName>
        <fullName evidence="2">Uncharacterized protein</fullName>
    </submittedName>
</protein>
<name>A0A397SI76_9GLOM</name>
<dbReference type="Proteomes" id="UP000265703">
    <property type="component" value="Unassembled WGS sequence"/>
</dbReference>
<evidence type="ECO:0000313" key="3">
    <source>
        <dbReference type="Proteomes" id="UP000265703"/>
    </source>
</evidence>
<proteinExistence type="predicted"/>
<dbReference type="AlphaFoldDB" id="A0A397SI76"/>
<feature type="chain" id="PRO_5017220475" evidence="1">
    <location>
        <begin position="24"/>
        <end position="111"/>
    </location>
</feature>
<feature type="signal peptide" evidence="1">
    <location>
        <begin position="1"/>
        <end position="23"/>
    </location>
</feature>
<evidence type="ECO:0000313" key="2">
    <source>
        <dbReference type="EMBL" id="RIA83885.1"/>
    </source>
</evidence>
<comment type="caution">
    <text evidence="2">The sequence shown here is derived from an EMBL/GenBank/DDBJ whole genome shotgun (WGS) entry which is preliminary data.</text>
</comment>
<gene>
    <name evidence="2" type="ORF">C1645_833132</name>
</gene>
<keyword evidence="3" id="KW-1185">Reference proteome</keyword>
<organism evidence="2 3">
    <name type="scientific">Glomus cerebriforme</name>
    <dbReference type="NCBI Taxonomy" id="658196"/>
    <lineage>
        <taxon>Eukaryota</taxon>
        <taxon>Fungi</taxon>
        <taxon>Fungi incertae sedis</taxon>
        <taxon>Mucoromycota</taxon>
        <taxon>Glomeromycotina</taxon>
        <taxon>Glomeromycetes</taxon>
        <taxon>Glomerales</taxon>
        <taxon>Glomeraceae</taxon>
        <taxon>Glomus</taxon>
    </lineage>
</organism>